<protein>
    <submittedName>
        <fullName evidence="2">Uncharacterized protein</fullName>
    </submittedName>
</protein>
<evidence type="ECO:0000256" key="1">
    <source>
        <dbReference type="SAM" id="MobiDB-lite"/>
    </source>
</evidence>
<reference evidence="2" key="1">
    <citation type="journal article" date="2019" name="bioRxiv">
        <title>The Genome of the Zebra Mussel, Dreissena polymorpha: A Resource for Invasive Species Research.</title>
        <authorList>
            <person name="McCartney M.A."/>
            <person name="Auch B."/>
            <person name="Kono T."/>
            <person name="Mallez S."/>
            <person name="Zhang Y."/>
            <person name="Obille A."/>
            <person name="Becker A."/>
            <person name="Abrahante J.E."/>
            <person name="Garbe J."/>
            <person name="Badalamenti J.P."/>
            <person name="Herman A."/>
            <person name="Mangelson H."/>
            <person name="Liachko I."/>
            <person name="Sullivan S."/>
            <person name="Sone E.D."/>
            <person name="Koren S."/>
            <person name="Silverstein K.A.T."/>
            <person name="Beckman K.B."/>
            <person name="Gohl D.M."/>
        </authorList>
    </citation>
    <scope>NUCLEOTIDE SEQUENCE</scope>
    <source>
        <strain evidence="2">Duluth1</strain>
        <tissue evidence="2">Whole animal</tissue>
    </source>
</reference>
<dbReference type="Proteomes" id="UP000828390">
    <property type="component" value="Unassembled WGS sequence"/>
</dbReference>
<gene>
    <name evidence="2" type="ORF">DPMN_182500</name>
</gene>
<feature type="compositionally biased region" description="Basic residues" evidence="1">
    <location>
        <begin position="19"/>
        <end position="29"/>
    </location>
</feature>
<accession>A0A9D4DFV7</accession>
<feature type="compositionally biased region" description="Basic and acidic residues" evidence="1">
    <location>
        <begin position="9"/>
        <end position="18"/>
    </location>
</feature>
<evidence type="ECO:0000313" key="2">
    <source>
        <dbReference type="EMBL" id="KAH3748063.1"/>
    </source>
</evidence>
<reference evidence="2" key="2">
    <citation type="submission" date="2020-11" db="EMBL/GenBank/DDBJ databases">
        <authorList>
            <person name="McCartney M.A."/>
            <person name="Auch B."/>
            <person name="Kono T."/>
            <person name="Mallez S."/>
            <person name="Becker A."/>
            <person name="Gohl D.M."/>
            <person name="Silverstein K.A.T."/>
            <person name="Koren S."/>
            <person name="Bechman K.B."/>
            <person name="Herman A."/>
            <person name="Abrahante J.E."/>
            <person name="Garbe J."/>
        </authorList>
    </citation>
    <scope>NUCLEOTIDE SEQUENCE</scope>
    <source>
        <strain evidence="2">Duluth1</strain>
        <tissue evidence="2">Whole animal</tissue>
    </source>
</reference>
<keyword evidence="3" id="KW-1185">Reference proteome</keyword>
<dbReference type="AlphaFoldDB" id="A0A9D4DFV7"/>
<comment type="caution">
    <text evidence="2">The sequence shown here is derived from an EMBL/GenBank/DDBJ whole genome shotgun (WGS) entry which is preliminary data.</text>
</comment>
<proteinExistence type="predicted"/>
<dbReference type="EMBL" id="JAIWYP010000010">
    <property type="protein sequence ID" value="KAH3748063.1"/>
    <property type="molecule type" value="Genomic_DNA"/>
</dbReference>
<sequence length="138" mass="15352">MAEANAESQSDKINENRSAKRSSKQRNVSKGKAPVSSAKADNSKQDVDSGILQCLQQIQSSQKQYDQKVDSMLDRLKKLGETYGYDDCQDYHGQSCDSDYDDTDEVSEECESVKSGPCPNKMKSDSRFASMAKQFKGK</sequence>
<evidence type="ECO:0000313" key="3">
    <source>
        <dbReference type="Proteomes" id="UP000828390"/>
    </source>
</evidence>
<name>A0A9D4DFV7_DREPO</name>
<feature type="region of interest" description="Disordered" evidence="1">
    <location>
        <begin position="1"/>
        <end position="46"/>
    </location>
</feature>
<organism evidence="2 3">
    <name type="scientific">Dreissena polymorpha</name>
    <name type="common">Zebra mussel</name>
    <name type="synonym">Mytilus polymorpha</name>
    <dbReference type="NCBI Taxonomy" id="45954"/>
    <lineage>
        <taxon>Eukaryota</taxon>
        <taxon>Metazoa</taxon>
        <taxon>Spiralia</taxon>
        <taxon>Lophotrochozoa</taxon>
        <taxon>Mollusca</taxon>
        <taxon>Bivalvia</taxon>
        <taxon>Autobranchia</taxon>
        <taxon>Heteroconchia</taxon>
        <taxon>Euheterodonta</taxon>
        <taxon>Imparidentia</taxon>
        <taxon>Neoheterodontei</taxon>
        <taxon>Myida</taxon>
        <taxon>Dreissenoidea</taxon>
        <taxon>Dreissenidae</taxon>
        <taxon>Dreissena</taxon>
    </lineage>
</organism>